<reference evidence="2" key="1">
    <citation type="submission" date="2012-02" db="EMBL/GenBank/DDBJ databases">
        <title>Complete genome sequence of Candidatus Rickettsia amblyommii strain GAT-30V.</title>
        <authorList>
            <person name="Johnson S.L."/>
            <person name="Munk A.C."/>
            <person name="Han S."/>
            <person name="Bruce D.C."/>
            <person name="Dasch G.A."/>
        </authorList>
    </citation>
    <scope>NUCLEOTIDE SEQUENCE [LARGE SCALE GENOMIC DNA]</scope>
    <source>
        <strain evidence="2">GAT-30V</strain>
    </source>
</reference>
<gene>
    <name evidence="1" type="ordered locus">MCE_00100</name>
</gene>
<proteinExistence type="predicted"/>
<dbReference type="RefSeq" id="WP_014391620.1">
    <property type="nucleotide sequence ID" value="NC_017028.1"/>
</dbReference>
<sequence length="142" mass="16727">MSFFDRKTAIIKLLKTHAGKEFTASKIATWLVDTYPEEAKNKEEASNDKRLLNAKSKVRKRKIIIIIYRNELNKLLNAIQKIEVKIKITKRGRWFRYCYVNNINNIINHDNKCYEIFDLKSAIIKFLKINTGKEFTAFQIAV</sequence>
<organism evidence="1 2">
    <name type="scientific">Rickettsia amblyommatis (strain GAT-30V)</name>
    <name type="common">Rickettsia amblyommii</name>
    <dbReference type="NCBI Taxonomy" id="1105111"/>
    <lineage>
        <taxon>Bacteria</taxon>
        <taxon>Pseudomonadati</taxon>
        <taxon>Pseudomonadota</taxon>
        <taxon>Alphaproteobacteria</taxon>
        <taxon>Rickettsiales</taxon>
        <taxon>Rickettsiaceae</taxon>
        <taxon>Rickettsieae</taxon>
        <taxon>Rickettsia</taxon>
        <taxon>spotted fever group</taxon>
    </lineage>
</organism>
<reference evidence="1 2" key="2">
    <citation type="journal article" date="2016" name="Int. J. Syst. Evol. Microbiol.">
        <title>Rickettsia amblyommatis sp. nov., a spotted fever group Rickettsia associated with multiple species of Amblyomma ticks in North, Central and South America.</title>
        <authorList>
            <person name="Karpathy S.E."/>
            <person name="Slater K.S."/>
            <person name="Goldsmith C.S."/>
            <person name="Nicholson W.L."/>
            <person name="Paddock C.D."/>
        </authorList>
    </citation>
    <scope>NUCLEOTIDE SEQUENCE [LARGE SCALE GENOMIC DNA]</scope>
    <source>
        <strain evidence="1 2">GAT-30V</strain>
    </source>
</reference>
<dbReference type="EMBL" id="CP003334">
    <property type="protein sequence ID" value="AFC69077.1"/>
    <property type="molecule type" value="Genomic_DNA"/>
</dbReference>
<evidence type="ECO:0000313" key="1">
    <source>
        <dbReference type="EMBL" id="AFC69077.1"/>
    </source>
</evidence>
<accession>H8K3I3</accession>
<protein>
    <submittedName>
        <fullName evidence="1">Uncharacterized protein</fullName>
    </submittedName>
</protein>
<dbReference type="KEGG" id="ram:MCE_00100"/>
<dbReference type="Proteomes" id="UP000008005">
    <property type="component" value="Chromosome"/>
</dbReference>
<name>H8K3I3_RICAG</name>
<dbReference type="AlphaFoldDB" id="H8K3I3"/>
<evidence type="ECO:0000313" key="2">
    <source>
        <dbReference type="Proteomes" id="UP000008005"/>
    </source>
</evidence>
<dbReference type="HOGENOM" id="CLU_1814344_0_0_5"/>